<gene>
    <name evidence="2" type="ORF">PVIIG_05200</name>
</gene>
<sequence>MVDAYNEFNKDVSDDERTFDVTLINNVKNIGGYHEKDNQVYEKLIRNLSLLLNNKYTKMSNTEYCRFLNQWVYHTKIKYNINEHPLSMFYLASHANIVRNGGENICPYYSYDAKFEEPLKIIKLENMHYNINVIKNKLKSEKDSINSCQKYICECYKIYKEIYQSYCPNKDLSNNKGKNTCDKLREFEISYMSYLFDKEGIKDKIPSLYEAESVPFSRCSTEEKEQKLSVAGVSTPESANEPGPRPGEGIAPSSTRSAEQSDNSLPFNTTSVVSAMAGIPPFLALIYKVIVVCT</sequence>
<feature type="region of interest" description="Disordered" evidence="1">
    <location>
        <begin position="227"/>
        <end position="263"/>
    </location>
</feature>
<feature type="compositionally biased region" description="Polar residues" evidence="1">
    <location>
        <begin position="252"/>
        <end position="263"/>
    </location>
</feature>
<protein>
    <submittedName>
        <fullName evidence="2">Uncharacterized protein</fullName>
    </submittedName>
</protein>
<dbReference type="Proteomes" id="UP000053562">
    <property type="component" value="Unassembled WGS sequence"/>
</dbReference>
<name>A0A0J9S5E0_PLAVI</name>
<dbReference type="AlphaFoldDB" id="A0A0J9S5E0"/>
<evidence type="ECO:0000256" key="1">
    <source>
        <dbReference type="SAM" id="MobiDB-lite"/>
    </source>
</evidence>
<reference evidence="2 3" key="1">
    <citation type="submission" date="2011-08" db="EMBL/GenBank/DDBJ databases">
        <title>The Genome Sequence of Plasmodium vivax India VII.</title>
        <authorList>
            <consortium name="The Broad Institute Genome Sequencing Platform"/>
            <consortium name="The Broad Institute Genome Sequencing Center for Infectious Disease"/>
            <person name="Neafsey D."/>
            <person name="Carlton J."/>
            <person name="Barnwell J."/>
            <person name="Collins W."/>
            <person name="Escalante A."/>
            <person name="Mullikin J."/>
            <person name="Saul A."/>
            <person name="Guigo R."/>
            <person name="Camara F."/>
            <person name="Young S.K."/>
            <person name="Zeng Q."/>
            <person name="Gargeya S."/>
            <person name="Fitzgerald M."/>
            <person name="Haas B."/>
            <person name="Abouelleil A."/>
            <person name="Alvarado L."/>
            <person name="Arachchi H.M."/>
            <person name="Berlin A."/>
            <person name="Brown A."/>
            <person name="Chapman S.B."/>
            <person name="Chen Z."/>
            <person name="Dunbar C."/>
            <person name="Freedman E."/>
            <person name="Gearin G."/>
            <person name="Gellesch M."/>
            <person name="Goldberg J."/>
            <person name="Griggs A."/>
            <person name="Gujja S."/>
            <person name="Heiman D."/>
            <person name="Howarth C."/>
            <person name="Larson L."/>
            <person name="Lui A."/>
            <person name="MacDonald P.J.P."/>
            <person name="Montmayeur A."/>
            <person name="Murphy C."/>
            <person name="Neiman D."/>
            <person name="Pearson M."/>
            <person name="Priest M."/>
            <person name="Roberts A."/>
            <person name="Saif S."/>
            <person name="Shea T."/>
            <person name="Shenoy N."/>
            <person name="Sisk P."/>
            <person name="Stolte C."/>
            <person name="Sykes S."/>
            <person name="Wortman J."/>
            <person name="Nusbaum C."/>
            <person name="Birren B."/>
        </authorList>
    </citation>
    <scope>NUCLEOTIDE SEQUENCE [LARGE SCALE GENOMIC DNA]</scope>
    <source>
        <strain evidence="2 3">India VII</strain>
    </source>
</reference>
<dbReference type="EMBL" id="KQ234447">
    <property type="protein sequence ID" value="KMZ77247.1"/>
    <property type="molecule type" value="Genomic_DNA"/>
</dbReference>
<evidence type="ECO:0000313" key="2">
    <source>
        <dbReference type="EMBL" id="KMZ77247.1"/>
    </source>
</evidence>
<organism evidence="2 3">
    <name type="scientific">Plasmodium vivax India VII</name>
    <dbReference type="NCBI Taxonomy" id="1077284"/>
    <lineage>
        <taxon>Eukaryota</taxon>
        <taxon>Sar</taxon>
        <taxon>Alveolata</taxon>
        <taxon>Apicomplexa</taxon>
        <taxon>Aconoidasida</taxon>
        <taxon>Haemosporida</taxon>
        <taxon>Plasmodiidae</taxon>
        <taxon>Plasmodium</taxon>
        <taxon>Plasmodium (Plasmodium)</taxon>
    </lineage>
</organism>
<proteinExistence type="predicted"/>
<accession>A0A0J9S5E0</accession>
<evidence type="ECO:0000313" key="3">
    <source>
        <dbReference type="Proteomes" id="UP000053562"/>
    </source>
</evidence>